<keyword evidence="5" id="KW-1185">Reference proteome</keyword>
<feature type="domain" description="Carrier" evidence="3">
    <location>
        <begin position="1"/>
        <end position="50"/>
    </location>
</feature>
<evidence type="ECO:0000256" key="2">
    <source>
        <dbReference type="ARBA" id="ARBA00022553"/>
    </source>
</evidence>
<dbReference type="InterPro" id="IPR009081">
    <property type="entry name" value="PP-bd_ACP"/>
</dbReference>
<comment type="caution">
    <text evidence="4">The sequence shown here is derived from an EMBL/GenBank/DDBJ whole genome shotgun (WGS) entry which is preliminary data.</text>
</comment>
<dbReference type="RefSeq" id="WP_146079568.1">
    <property type="nucleotide sequence ID" value="NZ_PSNY01000038.1"/>
</dbReference>
<dbReference type="InterPro" id="IPR029058">
    <property type="entry name" value="AB_hydrolase_fold"/>
</dbReference>
<reference evidence="4 5" key="1">
    <citation type="submission" date="2018-02" db="EMBL/GenBank/DDBJ databases">
        <title>Reclassifiation of [Polyangium] brachysporum DSM 7029 as Guopingzhaonella breviflexa gen. nov., sp. nov., a member of the family Comamonadaceae.</title>
        <authorList>
            <person name="Tang B."/>
        </authorList>
    </citation>
    <scope>NUCLEOTIDE SEQUENCE [LARGE SCALE GENOMIC DNA]</scope>
    <source>
        <strain evidence="4 5">DSM 15344</strain>
    </source>
</reference>
<dbReference type="Gene3D" id="3.40.50.1820">
    <property type="entry name" value="alpha/beta hydrolase"/>
    <property type="match status" value="1"/>
</dbReference>
<dbReference type="PROSITE" id="PS00012">
    <property type="entry name" value="PHOSPHOPANTETHEINE"/>
    <property type="match status" value="1"/>
</dbReference>
<dbReference type="SUPFAM" id="SSF47336">
    <property type="entry name" value="ACP-like"/>
    <property type="match status" value="1"/>
</dbReference>
<keyword evidence="1" id="KW-0596">Phosphopantetheine</keyword>
<keyword evidence="2" id="KW-0597">Phosphoprotein</keyword>
<sequence>FFDLGGHSLLAMRAVGEMEAALGSRIPVRRLIFETLAQLAETSTTTEPPRHARTADTPRKPWFNRLLNAVGMRTSAGNG</sequence>
<evidence type="ECO:0000259" key="3">
    <source>
        <dbReference type="PROSITE" id="PS50075"/>
    </source>
</evidence>
<dbReference type="AlphaFoldDB" id="A0A2S5SZX1"/>
<accession>A0A2S5SZX1</accession>
<dbReference type="Proteomes" id="UP000239406">
    <property type="component" value="Unassembled WGS sequence"/>
</dbReference>
<feature type="non-terminal residue" evidence="4">
    <location>
        <position position="1"/>
    </location>
</feature>
<protein>
    <recommendedName>
        <fullName evidence="3">Carrier domain-containing protein</fullName>
    </recommendedName>
</protein>
<dbReference type="InterPro" id="IPR036736">
    <property type="entry name" value="ACP-like_sf"/>
</dbReference>
<evidence type="ECO:0000256" key="1">
    <source>
        <dbReference type="ARBA" id="ARBA00022450"/>
    </source>
</evidence>
<dbReference type="InterPro" id="IPR006162">
    <property type="entry name" value="Ppantetheine_attach_site"/>
</dbReference>
<dbReference type="EMBL" id="PSNY01000038">
    <property type="protein sequence ID" value="PPE68260.1"/>
    <property type="molecule type" value="Genomic_DNA"/>
</dbReference>
<evidence type="ECO:0000313" key="5">
    <source>
        <dbReference type="Proteomes" id="UP000239406"/>
    </source>
</evidence>
<organism evidence="4 5">
    <name type="scientific">Caldimonas thermodepolymerans</name>
    <dbReference type="NCBI Taxonomy" id="215580"/>
    <lineage>
        <taxon>Bacteria</taxon>
        <taxon>Pseudomonadati</taxon>
        <taxon>Pseudomonadota</taxon>
        <taxon>Betaproteobacteria</taxon>
        <taxon>Burkholderiales</taxon>
        <taxon>Sphaerotilaceae</taxon>
        <taxon>Caldimonas</taxon>
    </lineage>
</organism>
<proteinExistence type="predicted"/>
<dbReference type="Pfam" id="PF00550">
    <property type="entry name" value="PP-binding"/>
    <property type="match status" value="1"/>
</dbReference>
<gene>
    <name evidence="4" type="ORF">C1702_18045</name>
</gene>
<name>A0A2S5SZX1_9BURK</name>
<dbReference type="PROSITE" id="PS50075">
    <property type="entry name" value="CARRIER"/>
    <property type="match status" value="1"/>
</dbReference>
<evidence type="ECO:0000313" key="4">
    <source>
        <dbReference type="EMBL" id="PPE68260.1"/>
    </source>
</evidence>